<proteinExistence type="predicted"/>
<organism evidence="1 2">
    <name type="scientific">[Eubacterium] siraeum DSM 15702</name>
    <dbReference type="NCBI Taxonomy" id="428128"/>
    <lineage>
        <taxon>Bacteria</taxon>
        <taxon>Bacillati</taxon>
        <taxon>Bacillota</taxon>
        <taxon>Clostridia</taxon>
        <taxon>Eubacteriales</taxon>
        <taxon>Oscillospiraceae</taxon>
        <taxon>Oscillospiraceae incertae sedis</taxon>
    </lineage>
</organism>
<protein>
    <submittedName>
        <fullName evidence="1">Uncharacterized protein</fullName>
    </submittedName>
</protein>
<evidence type="ECO:0000313" key="1">
    <source>
        <dbReference type="EMBL" id="EDS00117.1"/>
    </source>
</evidence>
<accession>B0MQD8</accession>
<reference evidence="1" key="1">
    <citation type="submission" date="2007-10" db="EMBL/GenBank/DDBJ databases">
        <authorList>
            <person name="Fulton L."/>
            <person name="Clifton S."/>
            <person name="Fulton B."/>
            <person name="Xu J."/>
            <person name="Minx P."/>
            <person name="Pepin K.H."/>
            <person name="Johnson M."/>
            <person name="Thiruvilangam P."/>
            <person name="Bhonagiri V."/>
            <person name="Nash W.E."/>
            <person name="Mardis E.R."/>
            <person name="Wilson R.K."/>
        </authorList>
    </citation>
    <scope>NUCLEOTIDE SEQUENCE [LARGE SCALE GENOMIC DNA]</scope>
    <source>
        <strain evidence="1">DSM 15702</strain>
    </source>
</reference>
<dbReference type="AlphaFoldDB" id="B0MQD8"/>
<gene>
    <name evidence="1" type="ORF">EUBSIR_02054</name>
</gene>
<sequence length="88" mass="9566">MPNPKALSPGKGYITGATAPDQARMLAVSRTKPLHDAVAQMADDLYGGYAPATPFLSTIEVFRQSAGKGFPLSFFVVYIKLIRFVNKF</sequence>
<comment type="caution">
    <text evidence="1">The sequence shown here is derived from an EMBL/GenBank/DDBJ whole genome shotgun (WGS) entry which is preliminary data.</text>
</comment>
<name>B0MQD8_9FIRM</name>
<reference evidence="1" key="2">
    <citation type="submission" date="2014-06" db="EMBL/GenBank/DDBJ databases">
        <title>Draft genome sequence of Eubacterium siraeum (DSM 15702).</title>
        <authorList>
            <person name="Sudarsanam P."/>
            <person name="Ley R."/>
            <person name="Guruge J."/>
            <person name="Turnbaugh P.J."/>
            <person name="Mahowald M."/>
            <person name="Liep D."/>
            <person name="Gordon J."/>
        </authorList>
    </citation>
    <scope>NUCLEOTIDE SEQUENCE</scope>
    <source>
        <strain evidence="1">DSM 15702</strain>
    </source>
</reference>
<dbReference type="EMBL" id="ABCA03000051">
    <property type="protein sequence ID" value="EDS00117.1"/>
    <property type="molecule type" value="Genomic_DNA"/>
</dbReference>
<evidence type="ECO:0000313" key="2">
    <source>
        <dbReference type="Proteomes" id="UP000005326"/>
    </source>
</evidence>
<dbReference type="Proteomes" id="UP000005326">
    <property type="component" value="Unassembled WGS sequence"/>
</dbReference>
<keyword evidence="2" id="KW-1185">Reference proteome</keyword>